<dbReference type="NCBIfam" id="TIGR00621">
    <property type="entry name" value="ssb"/>
    <property type="match status" value="1"/>
</dbReference>
<feature type="DNA-binding region" evidence="2">
    <location>
        <begin position="54"/>
        <end position="60"/>
    </location>
</feature>
<evidence type="ECO:0000256" key="1">
    <source>
        <dbReference type="ARBA" id="ARBA00023125"/>
    </source>
</evidence>
<evidence type="ECO:0000256" key="2">
    <source>
        <dbReference type="HAMAP-Rule" id="MF_00984"/>
    </source>
</evidence>
<proteinExistence type="inferred from homology"/>
<keyword evidence="1 2" id="KW-0238">DNA-binding</keyword>
<feature type="compositionally biased region" description="Polar residues" evidence="4">
    <location>
        <begin position="117"/>
        <end position="137"/>
    </location>
</feature>
<feature type="region of interest" description="Disordered" evidence="4">
    <location>
        <begin position="107"/>
        <end position="159"/>
    </location>
</feature>
<keyword evidence="2" id="KW-0227">DNA damage</keyword>
<gene>
    <name evidence="5" type="ordered locus">Fraau_0959</name>
</gene>
<dbReference type="STRING" id="767434.Fraau_0959"/>
<dbReference type="GO" id="GO:0006260">
    <property type="term" value="P:DNA replication"/>
    <property type="evidence" value="ECO:0007669"/>
    <property type="project" value="UniProtKB-UniRule"/>
</dbReference>
<dbReference type="OrthoDB" id="9809878at2"/>
<dbReference type="PANTHER" id="PTHR10302:SF27">
    <property type="entry name" value="SINGLE-STRANDED DNA-BINDING PROTEIN"/>
    <property type="match status" value="1"/>
</dbReference>
<dbReference type="InterPro" id="IPR000424">
    <property type="entry name" value="Primosome_PriB/ssb"/>
</dbReference>
<evidence type="ECO:0000256" key="4">
    <source>
        <dbReference type="SAM" id="MobiDB-lite"/>
    </source>
</evidence>
<keyword evidence="6" id="KW-1185">Reference proteome</keyword>
<feature type="short sequence motif" description="Important for interaction with partner proteins" evidence="2">
    <location>
        <begin position="154"/>
        <end position="159"/>
    </location>
</feature>
<dbReference type="RefSeq" id="WP_014402433.1">
    <property type="nucleotide sequence ID" value="NC_017033.1"/>
</dbReference>
<keyword evidence="2" id="KW-0234">DNA repair</keyword>
<dbReference type="PANTHER" id="PTHR10302">
    <property type="entry name" value="SINGLE-STRANDED DNA-BINDING PROTEIN"/>
    <property type="match status" value="1"/>
</dbReference>
<dbReference type="HOGENOM" id="CLU_078758_0_2_6"/>
<dbReference type="Gene3D" id="2.40.50.140">
    <property type="entry name" value="Nucleic acid-binding proteins"/>
    <property type="match status" value="1"/>
</dbReference>
<dbReference type="GO" id="GO:0006310">
    <property type="term" value="P:DNA recombination"/>
    <property type="evidence" value="ECO:0007669"/>
    <property type="project" value="UniProtKB-UniRule"/>
</dbReference>
<organism evidence="5 6">
    <name type="scientific">Frateuria aurantia (strain ATCC 33424 / DSM 6220 / KCTC 2777 / LMG 1558 / NBRC 3245 / NCIMB 13370)</name>
    <name type="common">Acetobacter aurantius</name>
    <dbReference type="NCBI Taxonomy" id="767434"/>
    <lineage>
        <taxon>Bacteria</taxon>
        <taxon>Pseudomonadati</taxon>
        <taxon>Pseudomonadota</taxon>
        <taxon>Gammaproteobacteria</taxon>
        <taxon>Lysobacterales</taxon>
        <taxon>Rhodanobacteraceae</taxon>
        <taxon>Frateuria</taxon>
    </lineage>
</organism>
<sequence>MARGINKVILVGNLGGDPELRYTGGGTAVCQLRVATAETWNDKQSGQRQERTEWHRVVLFGKLGEIAQEYLRKGRQVYIEGSLRTKEYTDKEGIKRFTTEVIATDMQMLSGDGGSSGNRQQPGNSRGRGQQANQRGHAQQHEPPPDQGAPPFDDDDIPF</sequence>
<protein>
    <recommendedName>
        <fullName evidence="2 3">Single-stranded DNA-binding protein</fullName>
        <shortName evidence="2">SSB</shortName>
    </recommendedName>
</protein>
<dbReference type="PIRSF" id="PIRSF002070">
    <property type="entry name" value="SSB"/>
    <property type="match status" value="1"/>
</dbReference>
<dbReference type="Proteomes" id="UP000005234">
    <property type="component" value="Chromosome"/>
</dbReference>
<reference evidence="5" key="1">
    <citation type="submission" date="2012-02" db="EMBL/GenBank/DDBJ databases">
        <title>The complete genome of Frateuria aurantia DSM 6220.</title>
        <authorList>
            <consortium name="US DOE Joint Genome Institute (JGI-PGF)"/>
            <person name="Lucas S."/>
            <person name="Copeland A."/>
            <person name="Lapidus A."/>
            <person name="Glavina del Rio T."/>
            <person name="Dalin E."/>
            <person name="Tice H."/>
            <person name="Bruce D."/>
            <person name="Goodwin L."/>
            <person name="Pitluck S."/>
            <person name="Peters L."/>
            <person name="Ovchinnikova G."/>
            <person name="Teshima H."/>
            <person name="Kyrpides N."/>
            <person name="Mavromatis K."/>
            <person name="Ivanova N."/>
            <person name="Brettin T."/>
            <person name="Detter J.C."/>
            <person name="Han C."/>
            <person name="Larimer F."/>
            <person name="Land M."/>
            <person name="Hauser L."/>
            <person name="Markowitz V."/>
            <person name="Cheng J.-F."/>
            <person name="Hugenholtz P."/>
            <person name="Woyke T."/>
            <person name="Wu D."/>
            <person name="Brambilla E."/>
            <person name="Klenk H.-P."/>
            <person name="Eisen J.A."/>
        </authorList>
    </citation>
    <scope>NUCLEOTIDE SEQUENCE</scope>
    <source>
        <strain evidence="5">DSM 6220</strain>
    </source>
</reference>
<dbReference type="PROSITE" id="PS50935">
    <property type="entry name" value="SSB"/>
    <property type="match status" value="1"/>
</dbReference>
<dbReference type="eggNOG" id="COG0629">
    <property type="taxonomic scope" value="Bacteria"/>
</dbReference>
<comment type="subunit">
    <text evidence="2">Homotetramer.</text>
</comment>
<comment type="function">
    <text evidence="2">Plays an important role in DNA replication, recombination and repair. Binds to ssDNA and to an array of partner proteins to recruit them to their sites of action during DNA metabolism.</text>
</comment>
<dbReference type="SUPFAM" id="SSF50249">
    <property type="entry name" value="Nucleic acid-binding proteins"/>
    <property type="match status" value="1"/>
</dbReference>
<accession>H8L1R7</accession>
<evidence type="ECO:0000313" key="6">
    <source>
        <dbReference type="Proteomes" id="UP000005234"/>
    </source>
</evidence>
<name>H8L1R7_FRAAD</name>
<dbReference type="HAMAP" id="MF_00984">
    <property type="entry name" value="SSB"/>
    <property type="match status" value="1"/>
</dbReference>
<dbReference type="Pfam" id="PF00436">
    <property type="entry name" value="SSB"/>
    <property type="match status" value="1"/>
</dbReference>
<evidence type="ECO:0000256" key="3">
    <source>
        <dbReference type="PIRNR" id="PIRNR002070"/>
    </source>
</evidence>
<keyword evidence="2" id="KW-0235">DNA replication</keyword>
<evidence type="ECO:0000313" key="5">
    <source>
        <dbReference type="EMBL" id="AFC85427.1"/>
    </source>
</evidence>
<dbReference type="GO" id="GO:0006281">
    <property type="term" value="P:DNA repair"/>
    <property type="evidence" value="ECO:0007669"/>
    <property type="project" value="UniProtKB-UniRule"/>
</dbReference>
<dbReference type="AlphaFoldDB" id="H8L1R7"/>
<dbReference type="KEGG" id="fau:Fraau_0959"/>
<dbReference type="GO" id="GO:0003697">
    <property type="term" value="F:single-stranded DNA binding"/>
    <property type="evidence" value="ECO:0007669"/>
    <property type="project" value="UniProtKB-UniRule"/>
</dbReference>
<keyword evidence="2" id="KW-0233">DNA recombination</keyword>
<dbReference type="CDD" id="cd04496">
    <property type="entry name" value="SSB_OBF"/>
    <property type="match status" value="1"/>
</dbReference>
<dbReference type="InterPro" id="IPR011344">
    <property type="entry name" value="ssDNA-bd"/>
</dbReference>
<dbReference type="InterPro" id="IPR012340">
    <property type="entry name" value="NA-bd_OB-fold"/>
</dbReference>
<dbReference type="EMBL" id="CP003350">
    <property type="protein sequence ID" value="AFC85427.1"/>
    <property type="molecule type" value="Genomic_DNA"/>
</dbReference>
<dbReference type="GO" id="GO:0009295">
    <property type="term" value="C:nucleoid"/>
    <property type="evidence" value="ECO:0007669"/>
    <property type="project" value="TreeGrafter"/>
</dbReference>